<dbReference type="Proteomes" id="UP000186685">
    <property type="component" value="Unassembled WGS sequence"/>
</dbReference>
<evidence type="ECO:0000256" key="1">
    <source>
        <dbReference type="SAM" id="MobiDB-lite"/>
    </source>
</evidence>
<dbReference type="InterPro" id="IPR036359">
    <property type="entry name" value="Thiol_cytolysin_sf"/>
</dbReference>
<evidence type="ECO:0000313" key="2">
    <source>
        <dbReference type="EMBL" id="OKZ11564.1"/>
    </source>
</evidence>
<evidence type="ECO:0000313" key="3">
    <source>
        <dbReference type="Proteomes" id="UP000186685"/>
    </source>
</evidence>
<organism evidence="2 3">
    <name type="scientific">Phocaeicola plebeius</name>
    <dbReference type="NCBI Taxonomy" id="310297"/>
    <lineage>
        <taxon>Bacteria</taxon>
        <taxon>Pseudomonadati</taxon>
        <taxon>Bacteroidota</taxon>
        <taxon>Bacteroidia</taxon>
        <taxon>Bacteroidales</taxon>
        <taxon>Bacteroidaceae</taxon>
        <taxon>Phocaeicola</taxon>
    </lineage>
</organism>
<dbReference type="GO" id="GO:0015485">
    <property type="term" value="F:cholesterol binding"/>
    <property type="evidence" value="ECO:0007669"/>
    <property type="project" value="InterPro"/>
</dbReference>
<name>A0A854C2U8_9BACT</name>
<dbReference type="SUPFAM" id="SSF56978">
    <property type="entry name" value="Perfringolysin"/>
    <property type="match status" value="1"/>
</dbReference>
<comment type="caution">
    <text evidence="2">The sequence shown here is derived from an EMBL/GenBank/DDBJ whole genome shotgun (WGS) entry which is preliminary data.</text>
</comment>
<reference evidence="2 3" key="1">
    <citation type="journal article" date="2016" name="Nat. Biotechnol.">
        <title>Measurement of bacterial replication rates in microbial communities.</title>
        <authorList>
            <person name="Brown C.T."/>
            <person name="Olm M.R."/>
            <person name="Thomas B.C."/>
            <person name="Banfield J.F."/>
        </authorList>
    </citation>
    <scope>NUCLEOTIDE SEQUENCE [LARGE SCALE GENOMIC DNA]</scope>
    <source>
        <strain evidence="2">45_130</strain>
    </source>
</reference>
<feature type="region of interest" description="Disordered" evidence="1">
    <location>
        <begin position="142"/>
        <end position="173"/>
    </location>
</feature>
<gene>
    <name evidence="2" type="ORF">BHV76_03545</name>
</gene>
<sequence length="690" mass="78420">MENKIKIRVFDTLKSNNVMVSGWYSYKDSPTRKYGIFTGTTEGLGNERRVYCKKYMDPDVLIPSTNLRQIHIKVRHRDRDLEYEHDYMDWNEDICIGWLRPGNLGCDTVNWFFKGEDDHWHYGGDKGDPLVASHKTSCGNIPPSIGKGSPSFTPERPVRPTPPPETKPSVPFDSSLDTLIQTLTRQAKDLVDGSANLPTLPTVMETNREGAYIRGSRTEQQNVVRFVFPLNTSNYYLGNILLVNNNETFFSNSPIALRFSQNQRKPLSFVPSVVMDDFSMLKNVNPTEMNVKLAMDRFIIKYKNWVKQHNFRLPEVASPRCYNFESKEGINIGGTIKGVNFSASLFSSARSITVVEFKQVLFSVSIDDVYQEGSDFLQNITSSELREKCSINGVVNPPAIIETVYYGKAAYLCAVCEDKNNASFDIGEYVKNGSTGGSSKWKLQVIVNGGKDNFPSGYLDRKNLQELINSMSTPLKAEDIETAVPIEFEASYLSLPYSNPVRLDIQRYYLRYVESVNFKLTENNKGAAMSAIIRWLEPRLDANNNWRYALCEQKRKSLDHIVRMSPWALAIEVKIDVTGAAGKYDFNFFIPNLPLDLLRINDSGECEMKCNITGSTMFDTKNVTISPMPSGCYISKDNEIYGVTHKCSEFQTQREILREFFRWCDYNDLKSGQMSVLGRARKDKSGLSRD</sequence>
<dbReference type="AlphaFoldDB" id="A0A854C2U8"/>
<dbReference type="Pfam" id="PF01289">
    <property type="entry name" value="Thiol_cytolysin"/>
    <property type="match status" value="1"/>
</dbReference>
<proteinExistence type="predicted"/>
<dbReference type="RefSeq" id="WP_204433877.1">
    <property type="nucleotide sequence ID" value="NZ_JAMBLO010000006.1"/>
</dbReference>
<accession>A0A854C2U8</accession>
<dbReference type="EMBL" id="MNQR01000012">
    <property type="protein sequence ID" value="OKZ11564.1"/>
    <property type="molecule type" value="Genomic_DNA"/>
</dbReference>
<dbReference type="InterPro" id="IPR001869">
    <property type="entry name" value="Thiol_cytolysin"/>
</dbReference>
<protein>
    <submittedName>
        <fullName evidence="2">Uncharacterized protein</fullName>
    </submittedName>
</protein>